<organism evidence="1 2">
    <name type="scientific">Pseudooceanicola albus</name>
    <dbReference type="NCBI Taxonomy" id="2692189"/>
    <lineage>
        <taxon>Bacteria</taxon>
        <taxon>Pseudomonadati</taxon>
        <taxon>Pseudomonadota</taxon>
        <taxon>Alphaproteobacteria</taxon>
        <taxon>Rhodobacterales</taxon>
        <taxon>Paracoccaceae</taxon>
        <taxon>Pseudooceanicola</taxon>
    </lineage>
</organism>
<reference evidence="1 2" key="1">
    <citation type="submission" date="2019-12" db="EMBL/GenBank/DDBJ databases">
        <authorList>
            <person name="Li M."/>
        </authorList>
    </citation>
    <scope>NUCLEOTIDE SEQUENCE [LARGE SCALE GENOMIC DNA]</scope>
    <source>
        <strain evidence="1 2">GBMRC 2024</strain>
    </source>
</reference>
<name>A0A6L7FZ20_9RHOB</name>
<dbReference type="AlphaFoldDB" id="A0A6L7FZ20"/>
<dbReference type="Proteomes" id="UP000477911">
    <property type="component" value="Unassembled WGS sequence"/>
</dbReference>
<dbReference type="EMBL" id="WUMU01000001">
    <property type="protein sequence ID" value="MXN16508.1"/>
    <property type="molecule type" value="Genomic_DNA"/>
</dbReference>
<dbReference type="Gene3D" id="3.40.50.300">
    <property type="entry name" value="P-loop containing nucleotide triphosphate hydrolases"/>
    <property type="match status" value="1"/>
</dbReference>
<sequence length="526" mass="54922">MALPVAGCQTVRAVTEAPMSTQAATIAFLSTPAAFGAPADGPHPERIDTHGAVIFLLGDSVLKLKRAVCYDYMDLSTPELRHALLERELALNAPAAPMLYRDVVPVTEGPESDSPEIDGSGPVIDWVLRMHRFPAENELEAVAARGALDDDLAGAIGRMVQAYHAGAEIRPGPGAAPMQAILEELARVFGEFPGAPGTAQLPEALAQAGRALKAQGPLLEDRAAAGHRRRGHGDLHLRNLVLIDGAPVPFDALEFSEDLGTCDVLYDLAFLVMDLDHRGLARAATLVLSAYLAAAGGQEDAGLAAFPLFLSVRAMIRAMVLLQTDAATGQPGASAREIAAYLAQACAVLRPTPARLVAVGGVSGSGKSVLARALAPELGAVLLSTDEARKSAAHVGRERKMPGTAYGIAARGAVYEGLLARARLLLEAGQSVLLDGTFLDPARREAVTALGRDVGCPVTGLWLEAPEPVLDARVAARRNDWSDADTLVLAGQLAQGSGPLGEWQELDASGRPEATLRAAKAVLKIG</sequence>
<dbReference type="InterPro" id="IPR052732">
    <property type="entry name" value="Cell-binding_unc_protein"/>
</dbReference>
<gene>
    <name evidence="1" type="ORF">GR170_01570</name>
</gene>
<dbReference type="PANTHER" id="PTHR43883:SF1">
    <property type="entry name" value="GLUCONOKINASE"/>
    <property type="match status" value="1"/>
</dbReference>
<comment type="caution">
    <text evidence="1">The sequence shown here is derived from an EMBL/GenBank/DDBJ whole genome shotgun (WGS) entry which is preliminary data.</text>
</comment>
<accession>A0A6L7FZ20</accession>
<dbReference type="SUPFAM" id="SSF52540">
    <property type="entry name" value="P-loop containing nucleoside triphosphate hydrolases"/>
    <property type="match status" value="1"/>
</dbReference>
<proteinExistence type="predicted"/>
<dbReference type="SUPFAM" id="SSF56112">
    <property type="entry name" value="Protein kinase-like (PK-like)"/>
    <property type="match status" value="1"/>
</dbReference>
<dbReference type="InterPro" id="IPR027417">
    <property type="entry name" value="P-loop_NTPase"/>
</dbReference>
<evidence type="ECO:0000313" key="1">
    <source>
        <dbReference type="EMBL" id="MXN16508.1"/>
    </source>
</evidence>
<dbReference type="Pfam" id="PF13671">
    <property type="entry name" value="AAA_33"/>
    <property type="match status" value="1"/>
</dbReference>
<keyword evidence="2" id="KW-1185">Reference proteome</keyword>
<dbReference type="InterPro" id="IPR011009">
    <property type="entry name" value="Kinase-like_dom_sf"/>
</dbReference>
<protein>
    <submittedName>
        <fullName evidence="1">AAA family ATPase</fullName>
    </submittedName>
</protein>
<dbReference type="PANTHER" id="PTHR43883">
    <property type="entry name" value="SLR0207 PROTEIN"/>
    <property type="match status" value="1"/>
</dbReference>
<evidence type="ECO:0000313" key="2">
    <source>
        <dbReference type="Proteomes" id="UP000477911"/>
    </source>
</evidence>